<reference evidence="1 2" key="1">
    <citation type="journal article" date="2019" name="New Phytol.">
        <title>Comparative genomics reveals unique wood-decay strategies and fruiting body development in the Schizophyllaceae.</title>
        <authorList>
            <person name="Almasi E."/>
            <person name="Sahu N."/>
            <person name="Krizsan K."/>
            <person name="Balint B."/>
            <person name="Kovacs G.M."/>
            <person name="Kiss B."/>
            <person name="Cseklye J."/>
            <person name="Drula E."/>
            <person name="Henrissat B."/>
            <person name="Nagy I."/>
            <person name="Chovatia M."/>
            <person name="Adam C."/>
            <person name="LaButti K."/>
            <person name="Lipzen A."/>
            <person name="Riley R."/>
            <person name="Grigoriev I.V."/>
            <person name="Nagy L.G."/>
        </authorList>
    </citation>
    <scope>NUCLEOTIDE SEQUENCE [LARGE SCALE GENOMIC DNA]</scope>
    <source>
        <strain evidence="1 2">NL-1724</strain>
    </source>
</reference>
<name>A0A550CKT4_9AGAR</name>
<dbReference type="AlphaFoldDB" id="A0A550CKT4"/>
<dbReference type="Proteomes" id="UP000320762">
    <property type="component" value="Unassembled WGS sequence"/>
</dbReference>
<gene>
    <name evidence="1" type="ORF">BD626DRAFT_398678</name>
</gene>
<sequence length="358" mass="40164">MASPALPLEVVDYIIEIIATRHPVGHSAIIDALYALSLTCWTVRRLVLRAYLRDVAVSTRRHWEALSSLALSVENHHHYFDRSGGFGWTRTLSIPSTSIAPSTAIRLSSLTRLRQLSLEFSKEGLSTQHTRLRLIVNNLTARMLNGAYDKLTALTLTSMPRIDVSMLLLISKHFPLLVDLYISCTERLEDAWWSFVDSASCTIHSPIPHVFADVEHLAIAFSEALKPLAHLTYLHLGVYLSDEDMLCDHNDDNHMCGAEDQDDCISGVSACPFCRAYAEGVHHRESHASLLFAQNLKALRCIGWSSLFRRSVGPSCLANTDSCTPSRHAVRPTIDRLSSVFWLDRKEDGRIRACYHSQ</sequence>
<proteinExistence type="predicted"/>
<accession>A0A550CKT4</accession>
<dbReference type="OrthoDB" id="3159295at2759"/>
<comment type="caution">
    <text evidence="1">The sequence shown here is derived from an EMBL/GenBank/DDBJ whole genome shotgun (WGS) entry which is preliminary data.</text>
</comment>
<organism evidence="1 2">
    <name type="scientific">Schizophyllum amplum</name>
    <dbReference type="NCBI Taxonomy" id="97359"/>
    <lineage>
        <taxon>Eukaryota</taxon>
        <taxon>Fungi</taxon>
        <taxon>Dikarya</taxon>
        <taxon>Basidiomycota</taxon>
        <taxon>Agaricomycotina</taxon>
        <taxon>Agaricomycetes</taxon>
        <taxon>Agaricomycetidae</taxon>
        <taxon>Agaricales</taxon>
        <taxon>Schizophyllaceae</taxon>
        <taxon>Schizophyllum</taxon>
    </lineage>
</organism>
<protein>
    <submittedName>
        <fullName evidence="1">Uncharacterized protein</fullName>
    </submittedName>
</protein>
<dbReference type="EMBL" id="VDMD01000005">
    <property type="protein sequence ID" value="TRM65393.1"/>
    <property type="molecule type" value="Genomic_DNA"/>
</dbReference>
<evidence type="ECO:0000313" key="1">
    <source>
        <dbReference type="EMBL" id="TRM65393.1"/>
    </source>
</evidence>
<dbReference type="STRING" id="97359.A0A550CKT4"/>
<evidence type="ECO:0000313" key="2">
    <source>
        <dbReference type="Proteomes" id="UP000320762"/>
    </source>
</evidence>
<keyword evidence="2" id="KW-1185">Reference proteome</keyword>